<evidence type="ECO:0000259" key="4">
    <source>
        <dbReference type="PROSITE" id="PS50305"/>
    </source>
</evidence>
<dbReference type="EMBL" id="CAKOGP040001001">
    <property type="protein sequence ID" value="CAJ1941301.1"/>
    <property type="molecule type" value="Genomic_DNA"/>
</dbReference>
<dbReference type="Pfam" id="PF02146">
    <property type="entry name" value="SIR2"/>
    <property type="match status" value="1"/>
</dbReference>
<evidence type="ECO:0000313" key="5">
    <source>
        <dbReference type="EMBL" id="CAJ1941301.1"/>
    </source>
</evidence>
<proteinExistence type="predicted"/>
<dbReference type="AlphaFoldDB" id="A0AAD2FLJ4"/>
<evidence type="ECO:0000256" key="2">
    <source>
        <dbReference type="ARBA" id="ARBA00023027"/>
    </source>
</evidence>
<comment type="caution">
    <text evidence="5">The sequence shown here is derived from an EMBL/GenBank/DDBJ whole genome shotgun (WGS) entry which is preliminary data.</text>
</comment>
<dbReference type="InterPro" id="IPR026591">
    <property type="entry name" value="Sirtuin_cat_small_dom_sf"/>
</dbReference>
<keyword evidence="2" id="KW-0520">NAD</keyword>
<dbReference type="PANTHER" id="PTHR11085">
    <property type="entry name" value="NAD-DEPENDENT PROTEIN DEACYLASE SIRTUIN-5, MITOCHONDRIAL-RELATED"/>
    <property type="match status" value="1"/>
</dbReference>
<dbReference type="InterPro" id="IPR026590">
    <property type="entry name" value="Ssirtuin_cat_dom"/>
</dbReference>
<dbReference type="InterPro" id="IPR029035">
    <property type="entry name" value="DHS-like_NAD/FAD-binding_dom"/>
</dbReference>
<protein>
    <recommendedName>
        <fullName evidence="4">Deacetylase sirtuin-type domain-containing protein</fullName>
    </recommendedName>
</protein>
<keyword evidence="6" id="KW-1185">Reference proteome</keyword>
<dbReference type="GO" id="GO:0005634">
    <property type="term" value="C:nucleus"/>
    <property type="evidence" value="ECO:0007669"/>
    <property type="project" value="TreeGrafter"/>
</dbReference>
<dbReference type="SUPFAM" id="SSF52467">
    <property type="entry name" value="DHS-like NAD/FAD-binding domain"/>
    <property type="match status" value="1"/>
</dbReference>
<dbReference type="PANTHER" id="PTHR11085:SF10">
    <property type="entry name" value="NAD-DEPENDENT PROTEIN DEACYLASE SIRTUIN-5, MITOCHONDRIAL-RELATED"/>
    <property type="match status" value="1"/>
</dbReference>
<reference evidence="5" key="1">
    <citation type="submission" date="2023-08" db="EMBL/GenBank/DDBJ databases">
        <authorList>
            <person name="Audoor S."/>
            <person name="Bilcke G."/>
        </authorList>
    </citation>
    <scope>NUCLEOTIDE SEQUENCE</scope>
</reference>
<dbReference type="Gene3D" id="3.40.50.1220">
    <property type="entry name" value="TPP-binding domain"/>
    <property type="match status" value="1"/>
</dbReference>
<organism evidence="5 6">
    <name type="scientific">Cylindrotheca closterium</name>
    <dbReference type="NCBI Taxonomy" id="2856"/>
    <lineage>
        <taxon>Eukaryota</taxon>
        <taxon>Sar</taxon>
        <taxon>Stramenopiles</taxon>
        <taxon>Ochrophyta</taxon>
        <taxon>Bacillariophyta</taxon>
        <taxon>Bacillariophyceae</taxon>
        <taxon>Bacillariophycidae</taxon>
        <taxon>Bacillariales</taxon>
        <taxon>Bacillariaceae</taxon>
        <taxon>Cylindrotheca</taxon>
    </lineage>
</organism>
<dbReference type="InterPro" id="IPR003000">
    <property type="entry name" value="Sirtuin"/>
</dbReference>
<accession>A0AAD2FLJ4</accession>
<dbReference type="InterPro" id="IPR050134">
    <property type="entry name" value="NAD-dep_sirtuin_deacylases"/>
</dbReference>
<dbReference type="PROSITE" id="PS50305">
    <property type="entry name" value="SIRTUIN"/>
    <property type="match status" value="1"/>
</dbReference>
<keyword evidence="1" id="KW-0808">Transferase</keyword>
<feature type="domain" description="Deacetylase sirtuin-type" evidence="4">
    <location>
        <begin position="28"/>
        <end position="332"/>
    </location>
</feature>
<evidence type="ECO:0000313" key="6">
    <source>
        <dbReference type="Proteomes" id="UP001295423"/>
    </source>
</evidence>
<dbReference type="GO" id="GO:0017136">
    <property type="term" value="F:histone deacetylase activity, NAD-dependent"/>
    <property type="evidence" value="ECO:0007669"/>
    <property type="project" value="TreeGrafter"/>
</dbReference>
<comment type="caution">
    <text evidence="3">Lacks conserved residue(s) required for the propagation of feature annotation.</text>
</comment>
<evidence type="ECO:0000256" key="1">
    <source>
        <dbReference type="ARBA" id="ARBA00022679"/>
    </source>
</evidence>
<dbReference type="Gene3D" id="3.30.1600.10">
    <property type="entry name" value="SIR2/SIRT2 'Small Domain"/>
    <property type="match status" value="1"/>
</dbReference>
<dbReference type="Proteomes" id="UP001295423">
    <property type="component" value="Unassembled WGS sequence"/>
</dbReference>
<gene>
    <name evidence="5" type="ORF">CYCCA115_LOCUS7453</name>
</gene>
<evidence type="ECO:0000256" key="3">
    <source>
        <dbReference type="PROSITE-ProRule" id="PRU00236"/>
    </source>
</evidence>
<name>A0AAD2FLJ4_9STRA</name>
<dbReference type="GO" id="GO:0070403">
    <property type="term" value="F:NAD+ binding"/>
    <property type="evidence" value="ECO:0007669"/>
    <property type="project" value="InterPro"/>
</dbReference>
<sequence length="365" mass="40786">MASPLPVLPRKSRNVASLDVPKPGKRRSCRGNSALSKLANDISLYRKRVVIIAGAGISVASGVRTFRGKSGVWSEYVWSTATRDSFRKDPLAWYNDFWLKSMKLPPNLKPNPSHQALTGLLELCPNLKLITQNVDGLNASSDQVVEAHGRLGLFKCIPDEDSDTDSESDDDDDRLVHLGHRRKRRLAEAKGVCRYQQMDSIETDDLPMTTALGLMGDSLDGPPKCPLCQNMVAPQALLFDEGYHSHDFYQFKKMEDWLANAQVIMFVGTSFNVRLSEVALEHARAQSLPVYNFNTQDFLEATAWLDATNISGRCEDLLPQLYTACVSIQGAKQMKPTIDAPRRQKRGVCWKKKCIQELDDELSGK</sequence>